<dbReference type="InterPro" id="IPR006165">
    <property type="entry name" value="Ku70"/>
</dbReference>
<evidence type="ECO:0000313" key="13">
    <source>
        <dbReference type="Proteomes" id="UP001314170"/>
    </source>
</evidence>
<dbReference type="AlphaFoldDB" id="A0AAV1SJU3"/>
<evidence type="ECO:0000256" key="8">
    <source>
        <dbReference type="ARBA" id="ARBA00023172"/>
    </source>
</evidence>
<evidence type="ECO:0000256" key="1">
    <source>
        <dbReference type="ARBA" id="ARBA00004123"/>
    </source>
</evidence>
<feature type="domain" description="Ku" evidence="11">
    <location>
        <begin position="331"/>
        <end position="555"/>
    </location>
</feature>
<evidence type="ECO:0000256" key="5">
    <source>
        <dbReference type="ARBA" id="ARBA00022806"/>
    </source>
</evidence>
<dbReference type="InterPro" id="IPR005161">
    <property type="entry name" value="Ku_N"/>
</dbReference>
<dbReference type="GO" id="GO:0006310">
    <property type="term" value="P:DNA recombination"/>
    <property type="evidence" value="ECO:0007669"/>
    <property type="project" value="UniProtKB-KW"/>
</dbReference>
<dbReference type="SMART" id="SM00559">
    <property type="entry name" value="Ku78"/>
    <property type="match status" value="1"/>
</dbReference>
<keyword evidence="8" id="KW-0233">DNA recombination</keyword>
<keyword evidence="2" id="KW-0547">Nucleotide-binding</keyword>
<dbReference type="GO" id="GO:0005524">
    <property type="term" value="F:ATP binding"/>
    <property type="evidence" value="ECO:0007669"/>
    <property type="project" value="UniProtKB-KW"/>
</dbReference>
<gene>
    <name evidence="12" type="ORF">DCAF_LOCUS24043</name>
</gene>
<dbReference type="GO" id="GO:0003684">
    <property type="term" value="F:damaged DNA binding"/>
    <property type="evidence" value="ECO:0007669"/>
    <property type="project" value="InterPro"/>
</dbReference>
<protein>
    <recommendedName>
        <fullName evidence="11">Ku domain-containing protein</fullName>
    </recommendedName>
</protein>
<dbReference type="Pfam" id="PF03731">
    <property type="entry name" value="Ku_N"/>
    <property type="match status" value="1"/>
</dbReference>
<organism evidence="12 13">
    <name type="scientific">Dovyalis caffra</name>
    <dbReference type="NCBI Taxonomy" id="77055"/>
    <lineage>
        <taxon>Eukaryota</taxon>
        <taxon>Viridiplantae</taxon>
        <taxon>Streptophyta</taxon>
        <taxon>Embryophyta</taxon>
        <taxon>Tracheophyta</taxon>
        <taxon>Spermatophyta</taxon>
        <taxon>Magnoliopsida</taxon>
        <taxon>eudicotyledons</taxon>
        <taxon>Gunneridae</taxon>
        <taxon>Pentapetalae</taxon>
        <taxon>rosids</taxon>
        <taxon>fabids</taxon>
        <taxon>Malpighiales</taxon>
        <taxon>Salicaceae</taxon>
        <taxon>Flacourtieae</taxon>
        <taxon>Dovyalis</taxon>
    </lineage>
</organism>
<dbReference type="Gene3D" id="4.10.970.10">
    <property type="entry name" value="Ku70, bridge and pillars"/>
    <property type="match status" value="1"/>
</dbReference>
<dbReference type="InterPro" id="IPR016194">
    <property type="entry name" value="SPOC-like_C_dom_sf"/>
</dbReference>
<dbReference type="CDD" id="cd00788">
    <property type="entry name" value="KU70"/>
    <property type="match status" value="1"/>
</dbReference>
<dbReference type="InterPro" id="IPR006164">
    <property type="entry name" value="DNA_bd_Ku70/Ku80"/>
</dbReference>
<dbReference type="FunFam" id="3.40.50.410:FF:000068">
    <property type="entry name" value="ATP-dependent DNA helicase 2 subunit KU70"/>
    <property type="match status" value="1"/>
</dbReference>
<dbReference type="PANTHER" id="PTHR12604">
    <property type="entry name" value="KU AUTOANTIGEN DNA HELICASE"/>
    <property type="match status" value="1"/>
</dbReference>
<dbReference type="EMBL" id="CAWUPB010001189">
    <property type="protein sequence ID" value="CAK7351879.1"/>
    <property type="molecule type" value="Genomic_DNA"/>
</dbReference>
<dbReference type="Gene3D" id="1.10.1600.10">
    <property type="match status" value="1"/>
</dbReference>
<proteinExistence type="predicted"/>
<keyword evidence="7" id="KW-0238">DNA-binding</keyword>
<dbReference type="GO" id="GO:0042162">
    <property type="term" value="F:telomeric DNA binding"/>
    <property type="evidence" value="ECO:0007669"/>
    <property type="project" value="InterPro"/>
</dbReference>
<dbReference type="InterPro" id="IPR036465">
    <property type="entry name" value="vWFA_dom_sf"/>
</dbReference>
<dbReference type="SUPFAM" id="SSF53300">
    <property type="entry name" value="vWA-like"/>
    <property type="match status" value="1"/>
</dbReference>
<dbReference type="GO" id="GO:0016787">
    <property type="term" value="F:hydrolase activity"/>
    <property type="evidence" value="ECO:0007669"/>
    <property type="project" value="UniProtKB-KW"/>
</dbReference>
<evidence type="ECO:0000256" key="6">
    <source>
        <dbReference type="ARBA" id="ARBA00022840"/>
    </source>
</evidence>
<evidence type="ECO:0000259" key="11">
    <source>
        <dbReference type="SMART" id="SM00559"/>
    </source>
</evidence>
<keyword evidence="5" id="KW-0347">Helicase</keyword>
<evidence type="ECO:0000256" key="9">
    <source>
        <dbReference type="ARBA" id="ARBA00023204"/>
    </source>
</evidence>
<dbReference type="InterPro" id="IPR047087">
    <property type="entry name" value="KU70_core_dom"/>
</dbReference>
<dbReference type="CDD" id="cd01458">
    <property type="entry name" value="vWA_ku"/>
    <property type="match status" value="1"/>
</dbReference>
<evidence type="ECO:0000256" key="2">
    <source>
        <dbReference type="ARBA" id="ARBA00022741"/>
    </source>
</evidence>
<keyword evidence="9" id="KW-0234">DNA repair</keyword>
<comment type="subcellular location">
    <subcellularLocation>
        <location evidence="1">Nucleus</location>
    </subcellularLocation>
</comment>
<name>A0AAV1SJU3_9ROSI</name>
<dbReference type="GO" id="GO:0003690">
    <property type="term" value="F:double-stranded DNA binding"/>
    <property type="evidence" value="ECO:0007669"/>
    <property type="project" value="TreeGrafter"/>
</dbReference>
<keyword evidence="3" id="KW-0227">DNA damage</keyword>
<accession>A0AAV1SJU3</accession>
<evidence type="ECO:0000256" key="4">
    <source>
        <dbReference type="ARBA" id="ARBA00022801"/>
    </source>
</evidence>
<dbReference type="SUPFAM" id="SSF100939">
    <property type="entry name" value="SPOC domain-like"/>
    <property type="match status" value="2"/>
</dbReference>
<dbReference type="GO" id="GO:0006303">
    <property type="term" value="P:double-strand break repair via nonhomologous end joining"/>
    <property type="evidence" value="ECO:0007669"/>
    <property type="project" value="InterPro"/>
</dbReference>
<reference evidence="12 13" key="1">
    <citation type="submission" date="2024-01" db="EMBL/GenBank/DDBJ databases">
        <authorList>
            <person name="Waweru B."/>
        </authorList>
    </citation>
    <scope>NUCLEOTIDE SEQUENCE [LARGE SCALE GENOMIC DNA]</scope>
</reference>
<dbReference type="PIRSF" id="PIRSF003033">
    <property type="entry name" value="Ku70"/>
    <property type="match status" value="1"/>
</dbReference>
<dbReference type="Proteomes" id="UP001314170">
    <property type="component" value="Unassembled WGS sequence"/>
</dbReference>
<dbReference type="Gene3D" id="2.40.290.10">
    <property type="match status" value="1"/>
</dbReference>
<dbReference type="PANTHER" id="PTHR12604:SF2">
    <property type="entry name" value="X-RAY REPAIR CROSS-COMPLEMENTING PROTEIN 6"/>
    <property type="match status" value="1"/>
</dbReference>
<dbReference type="InterPro" id="IPR027388">
    <property type="entry name" value="Ku70_bridge/pillars_dom_sf"/>
</dbReference>
<dbReference type="GO" id="GO:0043564">
    <property type="term" value="C:Ku70:Ku80 complex"/>
    <property type="evidence" value="ECO:0007669"/>
    <property type="project" value="InterPro"/>
</dbReference>
<comment type="caution">
    <text evidence="12">The sequence shown here is derived from an EMBL/GenBank/DDBJ whole genome shotgun (WGS) entry which is preliminary data.</text>
</comment>
<evidence type="ECO:0000256" key="3">
    <source>
        <dbReference type="ARBA" id="ARBA00022763"/>
    </source>
</evidence>
<keyword evidence="4" id="KW-0378">Hydrolase</keyword>
<dbReference type="GO" id="GO:0003678">
    <property type="term" value="F:DNA helicase activity"/>
    <property type="evidence" value="ECO:0007669"/>
    <property type="project" value="InterPro"/>
</dbReference>
<keyword evidence="10" id="KW-0539">Nucleus</keyword>
<keyword evidence="13" id="KW-1185">Reference proteome</keyword>
<dbReference type="Pfam" id="PF03730">
    <property type="entry name" value="Ku_C"/>
    <property type="match status" value="1"/>
</dbReference>
<sequence>MELDPDDIFKDDEDDLDSDFYQQRESSKEFVVYLVDASPKMFSSTCPSEEGKEETHFHIAISCIAQSLKTQIINRSYDEVAICFFNTKEKKNLQDLNGVFVFNVAEREYLDRPTARLIKDFDCIEESFTKDIGSQYGIDSGSRENSLYNALWAAQALLRKGSAKTADKRILLFTNEDDPFGSIKGVAKTDMTRTTLQRAKDAQDLGISIELLPLSRPDEEFNVSLFYSDLIGLEGDELAQFMPSAGQNAIVKLGFPTLKPMENTSSIDQLRKRMFTKRIVRRITLSIANGLSIELNTYALIRPTMPGAITWLDSVTNCPLKTERSFICADTGALMHDPAKRYQTYKNDNIMFSAEELSEIKRVSTGHLHLLGFKPLNCLKDCHNLRPSTFIFPSDKMAKKTSSKGKIKDFLESTTYLIQKENKFGRLAICWVHGCAVNDILIHFTYKIASKGQNMICSEVIGSTCIFIALLRSMIRLKRFAVAFYGSSSHPQLVALVAQNYCGHIMLLIDIFETSQDEIISAGGQVEPPGMHMIYLPYSDDIHSSANAGAPRATDDQIKKAAALIKRIDLKDFSVFQFANPGLQRHYAVLQALALDEDDMPEINDETLPDEEGMARPGVVKAVEEFKLSVYGDNYDEESDVGSRKASEASKNGKRLLKMLLRSLQTTTGLILLTMDREEGSSDQQNINSHGKVRSVRQIQLLFSITRYRNSTATNGFLVYWYWKTKSVMA</sequence>
<dbReference type="FunFam" id="1.10.1600.10:FF:000003">
    <property type="entry name" value="ATP-dependent DNA helicase 2 subunit KU70"/>
    <property type="match status" value="1"/>
</dbReference>
<evidence type="ECO:0000313" key="12">
    <source>
        <dbReference type="EMBL" id="CAK7351879.1"/>
    </source>
</evidence>
<dbReference type="GO" id="GO:0000723">
    <property type="term" value="P:telomere maintenance"/>
    <property type="evidence" value="ECO:0007669"/>
    <property type="project" value="InterPro"/>
</dbReference>
<evidence type="ECO:0000256" key="7">
    <source>
        <dbReference type="ARBA" id="ARBA00023125"/>
    </source>
</evidence>
<dbReference type="Gene3D" id="3.40.50.410">
    <property type="entry name" value="von Willebrand factor, type A domain"/>
    <property type="match status" value="1"/>
</dbReference>
<keyword evidence="6" id="KW-0067">ATP-binding</keyword>
<dbReference type="Pfam" id="PF02735">
    <property type="entry name" value="Ku"/>
    <property type="match status" value="2"/>
</dbReference>
<dbReference type="InterPro" id="IPR005160">
    <property type="entry name" value="Ku_C"/>
</dbReference>
<evidence type="ECO:0000256" key="10">
    <source>
        <dbReference type="ARBA" id="ARBA00023242"/>
    </source>
</evidence>